<gene>
    <name evidence="1" type="ORF">CIPAW_11G198600</name>
</gene>
<reference evidence="1" key="1">
    <citation type="submission" date="2020-12" db="EMBL/GenBank/DDBJ databases">
        <title>WGS assembly of Carya illinoinensis cv. Pawnee.</title>
        <authorList>
            <person name="Platts A."/>
            <person name="Shu S."/>
            <person name="Wright S."/>
            <person name="Barry K."/>
            <person name="Edger P."/>
            <person name="Pires J.C."/>
            <person name="Schmutz J."/>
        </authorList>
    </citation>
    <scope>NUCLEOTIDE SEQUENCE</scope>
    <source>
        <tissue evidence="1">Leaf</tissue>
    </source>
</reference>
<dbReference type="AlphaFoldDB" id="A0A8T1P672"/>
<dbReference type="Proteomes" id="UP000811609">
    <property type="component" value="Chromosome 11"/>
</dbReference>
<organism evidence="1 2">
    <name type="scientific">Carya illinoinensis</name>
    <name type="common">Pecan</name>
    <dbReference type="NCBI Taxonomy" id="32201"/>
    <lineage>
        <taxon>Eukaryota</taxon>
        <taxon>Viridiplantae</taxon>
        <taxon>Streptophyta</taxon>
        <taxon>Embryophyta</taxon>
        <taxon>Tracheophyta</taxon>
        <taxon>Spermatophyta</taxon>
        <taxon>Magnoliopsida</taxon>
        <taxon>eudicotyledons</taxon>
        <taxon>Gunneridae</taxon>
        <taxon>Pentapetalae</taxon>
        <taxon>rosids</taxon>
        <taxon>fabids</taxon>
        <taxon>Fagales</taxon>
        <taxon>Juglandaceae</taxon>
        <taxon>Carya</taxon>
    </lineage>
</organism>
<comment type="caution">
    <text evidence="1">The sequence shown here is derived from an EMBL/GenBank/DDBJ whole genome shotgun (WGS) entry which is preliminary data.</text>
</comment>
<keyword evidence="2" id="KW-1185">Reference proteome</keyword>
<name>A0A8T1P672_CARIL</name>
<sequence>MNRLKKINMIKFLLEVPTYRIFMTHELVLPSK</sequence>
<dbReference type="EMBL" id="CM031819">
    <property type="protein sequence ID" value="KAG6637728.1"/>
    <property type="molecule type" value="Genomic_DNA"/>
</dbReference>
<proteinExistence type="predicted"/>
<evidence type="ECO:0000313" key="1">
    <source>
        <dbReference type="EMBL" id="KAG6637728.1"/>
    </source>
</evidence>
<accession>A0A8T1P672</accession>
<protein>
    <submittedName>
        <fullName evidence="1">Uncharacterized protein</fullName>
    </submittedName>
</protein>
<evidence type="ECO:0000313" key="2">
    <source>
        <dbReference type="Proteomes" id="UP000811609"/>
    </source>
</evidence>